<dbReference type="PANTHER" id="PTHR43877:SF2">
    <property type="entry name" value="AMINOALKYLPHOSPHONATE N-ACETYLTRANSFERASE-RELATED"/>
    <property type="match status" value="1"/>
</dbReference>
<dbReference type="InterPro" id="IPR057691">
    <property type="entry name" value="DUF7931"/>
</dbReference>
<evidence type="ECO:0000313" key="4">
    <source>
        <dbReference type="EMBL" id="VAX03565.1"/>
    </source>
</evidence>
<keyword evidence="2" id="KW-0012">Acyltransferase</keyword>
<dbReference type="Pfam" id="PF25559">
    <property type="entry name" value="DUF7931"/>
    <property type="match status" value="1"/>
</dbReference>
<dbReference type="Gene3D" id="3.40.630.30">
    <property type="match status" value="1"/>
</dbReference>
<dbReference type="PANTHER" id="PTHR43877">
    <property type="entry name" value="AMINOALKYLPHOSPHONATE N-ACETYLTRANSFERASE-RELATED-RELATED"/>
    <property type="match status" value="1"/>
</dbReference>
<dbReference type="EMBL" id="UOFU01000334">
    <property type="protein sequence ID" value="VAX03565.1"/>
    <property type="molecule type" value="Genomic_DNA"/>
</dbReference>
<dbReference type="CDD" id="cd04301">
    <property type="entry name" value="NAT_SF"/>
    <property type="match status" value="1"/>
</dbReference>
<protein>
    <submittedName>
        <fullName evidence="4">GNAT family acetyltransferase YjcF</fullName>
    </submittedName>
</protein>
<proteinExistence type="predicted"/>
<dbReference type="InterPro" id="IPR016181">
    <property type="entry name" value="Acyl_CoA_acyltransferase"/>
</dbReference>
<feature type="domain" description="N-acetyltransferase" evidence="3">
    <location>
        <begin position="5"/>
        <end position="143"/>
    </location>
</feature>
<dbReference type="AlphaFoldDB" id="A0A3B1BB80"/>
<reference evidence="4" key="1">
    <citation type="submission" date="2018-06" db="EMBL/GenBank/DDBJ databases">
        <authorList>
            <person name="Zhirakovskaya E."/>
        </authorList>
    </citation>
    <scope>NUCLEOTIDE SEQUENCE</scope>
</reference>
<gene>
    <name evidence="4" type="ORF">MNBD_GAMMA20-169</name>
</gene>
<dbReference type="InterPro" id="IPR000182">
    <property type="entry name" value="GNAT_dom"/>
</dbReference>
<dbReference type="PROSITE" id="PS51186">
    <property type="entry name" value="GNAT"/>
    <property type="match status" value="1"/>
</dbReference>
<sequence length="322" mass="36885">MKKKIRIERVSWQSAERELRVLREAVFINEQQVPEELEWDGRDDNCSHVLALDEQDRPIGTGRLLPDGHIGRMAVLPAWRHQGVGTALLTALIAIAQKMRLPSVELDAQTQALGFYQQQGFHTVGKVFMDAGILHQRMQMMLPDSATSEPEASLDLSAQTLGKTRDILYLKTRGDNRDVALRLVQQGHRSLYLFTQNLDPVLYDTPDFIEAVKQLAIHSTRSKVYILLKDPSTAITRGHRIVELARRISSHLFIHRAAEEDQDRIDSFMIVDEVGILRRAHGARFEGTAEFYNPGEARQLLKYFHDAWERSVPETELRRLYI</sequence>
<dbReference type="GO" id="GO:0016747">
    <property type="term" value="F:acyltransferase activity, transferring groups other than amino-acyl groups"/>
    <property type="evidence" value="ECO:0007669"/>
    <property type="project" value="InterPro"/>
</dbReference>
<evidence type="ECO:0000256" key="1">
    <source>
        <dbReference type="ARBA" id="ARBA00022679"/>
    </source>
</evidence>
<name>A0A3B1BB80_9ZZZZ</name>
<accession>A0A3B1BB80</accession>
<dbReference type="SUPFAM" id="SSF55729">
    <property type="entry name" value="Acyl-CoA N-acyltransferases (Nat)"/>
    <property type="match status" value="1"/>
</dbReference>
<dbReference type="InterPro" id="IPR050832">
    <property type="entry name" value="Bact_Acetyltransf"/>
</dbReference>
<keyword evidence="1 4" id="KW-0808">Transferase</keyword>
<evidence type="ECO:0000259" key="3">
    <source>
        <dbReference type="PROSITE" id="PS51186"/>
    </source>
</evidence>
<evidence type="ECO:0000256" key="2">
    <source>
        <dbReference type="ARBA" id="ARBA00023315"/>
    </source>
</evidence>
<organism evidence="4">
    <name type="scientific">hydrothermal vent metagenome</name>
    <dbReference type="NCBI Taxonomy" id="652676"/>
    <lineage>
        <taxon>unclassified sequences</taxon>
        <taxon>metagenomes</taxon>
        <taxon>ecological metagenomes</taxon>
    </lineage>
</organism>
<dbReference type="Pfam" id="PF13673">
    <property type="entry name" value="Acetyltransf_10"/>
    <property type="match status" value="1"/>
</dbReference>